<dbReference type="PANTHER" id="PTHR34094">
    <property type="match status" value="1"/>
</dbReference>
<dbReference type="Pfam" id="PF13349">
    <property type="entry name" value="DUF4097"/>
    <property type="match status" value="1"/>
</dbReference>
<dbReference type="OrthoDB" id="5984441at2759"/>
<dbReference type="PANTHER" id="PTHR34094:SF1">
    <property type="entry name" value="PROTEIN FAM185A"/>
    <property type="match status" value="1"/>
</dbReference>
<organism evidence="2 3">
    <name type="scientific">Brassicogethes aeneus</name>
    <name type="common">Rape pollen beetle</name>
    <name type="synonym">Meligethes aeneus</name>
    <dbReference type="NCBI Taxonomy" id="1431903"/>
    <lineage>
        <taxon>Eukaryota</taxon>
        <taxon>Metazoa</taxon>
        <taxon>Ecdysozoa</taxon>
        <taxon>Arthropoda</taxon>
        <taxon>Hexapoda</taxon>
        <taxon>Insecta</taxon>
        <taxon>Pterygota</taxon>
        <taxon>Neoptera</taxon>
        <taxon>Endopterygota</taxon>
        <taxon>Coleoptera</taxon>
        <taxon>Polyphaga</taxon>
        <taxon>Cucujiformia</taxon>
        <taxon>Nitidulidae</taxon>
        <taxon>Meligethinae</taxon>
        <taxon>Brassicogethes</taxon>
    </lineage>
</organism>
<protein>
    <recommendedName>
        <fullName evidence="1">DUF4097 domain-containing protein</fullName>
    </recommendedName>
</protein>
<evidence type="ECO:0000313" key="3">
    <source>
        <dbReference type="Proteomes" id="UP001154078"/>
    </source>
</evidence>
<dbReference type="Proteomes" id="UP001154078">
    <property type="component" value="Chromosome 3"/>
</dbReference>
<feature type="domain" description="DUF4097" evidence="1">
    <location>
        <begin position="68"/>
        <end position="316"/>
    </location>
</feature>
<evidence type="ECO:0000313" key="2">
    <source>
        <dbReference type="EMBL" id="CAH0552711.1"/>
    </source>
</evidence>
<dbReference type="EMBL" id="OV121134">
    <property type="protein sequence ID" value="CAH0552711.1"/>
    <property type="molecule type" value="Genomic_DNA"/>
</dbReference>
<proteinExistence type="predicted"/>
<evidence type="ECO:0000259" key="1">
    <source>
        <dbReference type="Pfam" id="PF13349"/>
    </source>
</evidence>
<name>A0A9P0B1H4_BRAAE</name>
<gene>
    <name evidence="2" type="ORF">MELIAE_LOCUS4874</name>
</gene>
<keyword evidence="3" id="KW-1185">Reference proteome</keyword>
<reference evidence="2" key="1">
    <citation type="submission" date="2021-12" db="EMBL/GenBank/DDBJ databases">
        <authorList>
            <person name="King R."/>
        </authorList>
    </citation>
    <scope>NUCLEOTIDE SEQUENCE</scope>
</reference>
<accession>A0A9P0B1H4</accession>
<sequence length="332" mass="37167">MGVVKLINSLVRNFSRSTTNIQEITVPTFSNLMVNVPSKLHIESLNVHKYPNCDRLILEENLEHCIEDDNIKITNKSKDYNNNYCSAIVAPIKANLDVKSKKDVLVGSFNNDFIKVESDNGNISLKNYYGDQLNLVTNKGNIEIKGPVQSSKFFGSVYKSGSITTGKLHCLDVHLKINEGFINISSSYSEKSKFEANKGELQLNNIHKNCTIILKKGKLNLAGFDGNLNVIVEKGDANIQISRLIENSAIKIENGNLNLKLSEECQETCEFKINSKNVKIDNSMNVKIQNDTYSFQKGDKSGKLSIECLNGDVNIESSSWEDLFKSKFIKKI</sequence>
<dbReference type="InterPro" id="IPR025164">
    <property type="entry name" value="Toastrack_DUF4097"/>
</dbReference>
<dbReference type="AlphaFoldDB" id="A0A9P0B1H4"/>